<dbReference type="InterPro" id="IPR036249">
    <property type="entry name" value="Thioredoxin-like_sf"/>
</dbReference>
<dbReference type="SUPFAM" id="SSF52833">
    <property type="entry name" value="Thioredoxin-like"/>
    <property type="match status" value="1"/>
</dbReference>
<dbReference type="Gene3D" id="3.40.30.30">
    <property type="entry name" value="Hypothetical protein sa0798"/>
    <property type="match status" value="1"/>
</dbReference>
<dbReference type="AlphaFoldDB" id="A0A3A0UMW4"/>
<sequence length="21" mass="2129">MDKVSVVVYGADVVCASCVNA</sequence>
<organism evidence="1 2">
    <name type="scientific">Staphylococcus gallinarum</name>
    <dbReference type="NCBI Taxonomy" id="1293"/>
    <lineage>
        <taxon>Bacteria</taxon>
        <taxon>Bacillati</taxon>
        <taxon>Bacillota</taxon>
        <taxon>Bacilli</taxon>
        <taxon>Bacillales</taxon>
        <taxon>Staphylococcaceae</taxon>
        <taxon>Staphylococcus</taxon>
    </lineage>
</organism>
<dbReference type="EMBL" id="QYJN01000492">
    <property type="protein sequence ID" value="RIP17109.1"/>
    <property type="molecule type" value="Genomic_DNA"/>
</dbReference>
<evidence type="ECO:0000313" key="2">
    <source>
        <dbReference type="Proteomes" id="UP000265541"/>
    </source>
</evidence>
<name>A0A3A0UMW4_STAGA</name>
<protein>
    <submittedName>
        <fullName evidence="1">Disulfide oxidoreductase</fullName>
    </submittedName>
</protein>
<dbReference type="InterPro" id="IPR038218">
    <property type="entry name" value="YuzD-like_sp"/>
</dbReference>
<evidence type="ECO:0000313" key="1">
    <source>
        <dbReference type="EMBL" id="RIP17109.1"/>
    </source>
</evidence>
<feature type="non-terminal residue" evidence="1">
    <location>
        <position position="21"/>
    </location>
</feature>
<proteinExistence type="predicted"/>
<accession>A0A3A0UMW4</accession>
<gene>
    <name evidence="1" type="ORF">BUZ14_16635</name>
</gene>
<comment type="caution">
    <text evidence="1">The sequence shown here is derived from an EMBL/GenBank/DDBJ whole genome shotgun (WGS) entry which is preliminary data.</text>
</comment>
<dbReference type="Proteomes" id="UP000265541">
    <property type="component" value="Unassembled WGS sequence"/>
</dbReference>
<reference evidence="1 2" key="1">
    <citation type="journal article" date="2016" name="Front. Microbiol.">
        <title>Comprehensive Phylogenetic Analysis of Bovine Non-aureus Staphylococci Species Based on Whole-Genome Sequencing.</title>
        <authorList>
            <person name="Naushad S."/>
            <person name="Barkema H.W."/>
            <person name="Luby C."/>
            <person name="Condas L.A."/>
            <person name="Nobrega D.B."/>
            <person name="Carson D.A."/>
            <person name="De Buck J."/>
        </authorList>
    </citation>
    <scope>NUCLEOTIDE SEQUENCE [LARGE SCALE GENOMIC DNA]</scope>
    <source>
        <strain evidence="1 2">SNUC 4781</strain>
    </source>
</reference>